<gene>
    <name evidence="2" type="ORF">GBA63_18225</name>
</gene>
<evidence type="ECO:0000313" key="2">
    <source>
        <dbReference type="EMBL" id="QIN84360.1"/>
    </source>
</evidence>
<evidence type="ECO:0000313" key="3">
    <source>
        <dbReference type="Proteomes" id="UP000501452"/>
    </source>
</evidence>
<dbReference type="RefSeq" id="WP_166178458.1">
    <property type="nucleotide sequence ID" value="NZ_CP045119.1"/>
</dbReference>
<dbReference type="Proteomes" id="UP000501452">
    <property type="component" value="Chromosome"/>
</dbReference>
<feature type="region of interest" description="Disordered" evidence="1">
    <location>
        <begin position="46"/>
        <end position="65"/>
    </location>
</feature>
<sequence>MTEPQLPVGYRLELNIPDFLYLLRPDGSRVGVFHAWSWTKEAVEAAAEQDVEGPSQSDKRTGDDS</sequence>
<organism evidence="2 3">
    <name type="scientific">Rubrobacter tropicus</name>
    <dbReference type="NCBI Taxonomy" id="2653851"/>
    <lineage>
        <taxon>Bacteria</taxon>
        <taxon>Bacillati</taxon>
        <taxon>Actinomycetota</taxon>
        <taxon>Rubrobacteria</taxon>
        <taxon>Rubrobacterales</taxon>
        <taxon>Rubrobacteraceae</taxon>
        <taxon>Rubrobacter</taxon>
    </lineage>
</organism>
<reference evidence="2 3" key="1">
    <citation type="submission" date="2019-10" db="EMBL/GenBank/DDBJ databases">
        <title>Rubrobacter sp nov SCSIO 52090 isolated from a deep-sea sediment in the South China Sea.</title>
        <authorList>
            <person name="Chen R.W."/>
        </authorList>
    </citation>
    <scope>NUCLEOTIDE SEQUENCE [LARGE SCALE GENOMIC DNA]</scope>
    <source>
        <strain evidence="2 3">SCSIO 52909</strain>
    </source>
</reference>
<name>A0A6G8QCY2_9ACTN</name>
<dbReference type="KEGG" id="rub:GBA63_18225"/>
<proteinExistence type="predicted"/>
<evidence type="ECO:0000256" key="1">
    <source>
        <dbReference type="SAM" id="MobiDB-lite"/>
    </source>
</evidence>
<protein>
    <submittedName>
        <fullName evidence="2">Uncharacterized protein</fullName>
    </submittedName>
</protein>
<dbReference type="EMBL" id="CP045119">
    <property type="protein sequence ID" value="QIN84360.1"/>
    <property type="molecule type" value="Genomic_DNA"/>
</dbReference>
<accession>A0A6G8QCY2</accession>
<keyword evidence="3" id="KW-1185">Reference proteome</keyword>
<dbReference type="AlphaFoldDB" id="A0A6G8QCY2"/>